<dbReference type="GO" id="GO:0019779">
    <property type="term" value="F:Atg8 activating enzyme activity"/>
    <property type="evidence" value="ECO:0007669"/>
    <property type="project" value="TreeGrafter"/>
</dbReference>
<dbReference type="GO" id="GO:0006995">
    <property type="term" value="P:cellular response to nitrogen starvation"/>
    <property type="evidence" value="ECO:0007669"/>
    <property type="project" value="TreeGrafter"/>
</dbReference>
<evidence type="ECO:0000256" key="1">
    <source>
        <dbReference type="SAM" id="MobiDB-lite"/>
    </source>
</evidence>
<keyword evidence="5" id="KW-1185">Reference proteome</keyword>
<dbReference type="eggNOG" id="KOG2337">
    <property type="taxonomic scope" value="Eukaryota"/>
</dbReference>
<dbReference type="GO" id="GO:0000045">
    <property type="term" value="P:autophagosome assembly"/>
    <property type="evidence" value="ECO:0007669"/>
    <property type="project" value="TreeGrafter"/>
</dbReference>
<dbReference type="Gene3D" id="3.40.140.70">
    <property type="entry name" value="Ubiquitin-like modifier-activating enzyme ATG7 N-terminal domain"/>
    <property type="match status" value="1"/>
</dbReference>
<feature type="domain" description="THIF-type NAD/FAD binding fold" evidence="2">
    <location>
        <begin position="401"/>
        <end position="720"/>
    </location>
</feature>
<dbReference type="Proteomes" id="UP000002630">
    <property type="component" value="Linkage Group LG26"/>
</dbReference>
<evidence type="ECO:0000259" key="3">
    <source>
        <dbReference type="Pfam" id="PF16420"/>
    </source>
</evidence>
<feature type="region of interest" description="Disordered" evidence="1">
    <location>
        <begin position="836"/>
        <end position="858"/>
    </location>
</feature>
<dbReference type="GO" id="GO:0000407">
    <property type="term" value="C:phagophore assembly site"/>
    <property type="evidence" value="ECO:0007669"/>
    <property type="project" value="TreeGrafter"/>
</dbReference>
<dbReference type="InterPro" id="IPR042522">
    <property type="entry name" value="Atg7_N_1"/>
</dbReference>
<dbReference type="Pfam" id="PF00899">
    <property type="entry name" value="ThiF"/>
    <property type="match status" value="1"/>
</dbReference>
<evidence type="ECO:0000313" key="4">
    <source>
        <dbReference type="EMBL" id="CBJ30234.1"/>
    </source>
</evidence>
<reference evidence="4 5" key="1">
    <citation type="journal article" date="2010" name="Nature">
        <title>The Ectocarpus genome and the independent evolution of multicellularity in brown algae.</title>
        <authorList>
            <person name="Cock J.M."/>
            <person name="Sterck L."/>
            <person name="Rouze P."/>
            <person name="Scornet D."/>
            <person name="Allen A.E."/>
            <person name="Amoutzias G."/>
            <person name="Anthouard V."/>
            <person name="Artiguenave F."/>
            <person name="Aury J.M."/>
            <person name="Badger J.H."/>
            <person name="Beszteri B."/>
            <person name="Billiau K."/>
            <person name="Bonnet E."/>
            <person name="Bothwell J.H."/>
            <person name="Bowler C."/>
            <person name="Boyen C."/>
            <person name="Brownlee C."/>
            <person name="Carrano C.J."/>
            <person name="Charrier B."/>
            <person name="Cho G.Y."/>
            <person name="Coelho S.M."/>
            <person name="Collen J."/>
            <person name="Corre E."/>
            <person name="Da Silva C."/>
            <person name="Delage L."/>
            <person name="Delaroque N."/>
            <person name="Dittami S.M."/>
            <person name="Doulbeau S."/>
            <person name="Elias M."/>
            <person name="Farnham G."/>
            <person name="Gachon C.M."/>
            <person name="Gschloessl B."/>
            <person name="Heesch S."/>
            <person name="Jabbari K."/>
            <person name="Jubin C."/>
            <person name="Kawai H."/>
            <person name="Kimura K."/>
            <person name="Kloareg B."/>
            <person name="Kupper F.C."/>
            <person name="Lang D."/>
            <person name="Le Bail A."/>
            <person name="Leblanc C."/>
            <person name="Lerouge P."/>
            <person name="Lohr M."/>
            <person name="Lopez P.J."/>
            <person name="Martens C."/>
            <person name="Maumus F."/>
            <person name="Michel G."/>
            <person name="Miranda-Saavedra D."/>
            <person name="Morales J."/>
            <person name="Moreau H."/>
            <person name="Motomura T."/>
            <person name="Nagasato C."/>
            <person name="Napoli C.A."/>
            <person name="Nelson D.R."/>
            <person name="Nyvall-Collen P."/>
            <person name="Peters A.F."/>
            <person name="Pommier C."/>
            <person name="Potin P."/>
            <person name="Poulain J."/>
            <person name="Quesneville H."/>
            <person name="Read B."/>
            <person name="Rensing S.A."/>
            <person name="Ritter A."/>
            <person name="Rousvoal S."/>
            <person name="Samanta M."/>
            <person name="Samson G."/>
            <person name="Schroeder D.C."/>
            <person name="Segurens B."/>
            <person name="Strittmatter M."/>
            <person name="Tonon T."/>
            <person name="Tregear J.W."/>
            <person name="Valentin K."/>
            <person name="von Dassow P."/>
            <person name="Yamagishi T."/>
            <person name="Van de Peer Y."/>
            <person name="Wincker P."/>
        </authorList>
    </citation>
    <scope>NUCLEOTIDE SEQUENCE [LARGE SCALE GENOMIC DNA]</scope>
    <source>
        <strain evidence="5">Ec32 / CCAP1310/4</strain>
    </source>
</reference>
<dbReference type="STRING" id="2880.D7FNV8"/>
<dbReference type="Gene3D" id="3.40.140.100">
    <property type="entry name" value="Ubiquitin-like modifier-activating enzyme ATG7 C-terminal domain"/>
    <property type="match status" value="1"/>
</dbReference>
<evidence type="ECO:0000313" key="5">
    <source>
        <dbReference type="Proteomes" id="UP000002630"/>
    </source>
</evidence>
<dbReference type="InterPro" id="IPR042523">
    <property type="entry name" value="Atg7_N_2"/>
</dbReference>
<sequence length="858" mass="89967">MTSTTGPGDALKFVAFSSLVKVEFWTELATKKLDTYRLNDDAQPIYGFYGSGHDARTPCRLNLLGESSFDSPDDEGRRAAGPGARFEECRAIGYVKNVNTKEAFKELDKPAALAAIARETWADAVESDRAVAEPELLLRFLLLTFADLKKSAFLHWFAFPTLGSQALFRLVSSRPASAAAPGVLLGGPADAASVVRGLAGLWARSVEGTGRPHCPPFFVVVKDPRPGGRDDGDGEEAVAAGLRVLSLLEFERERTGGEVGDDTVVFGFVDPCSEPGGMPGWPLRNFLVLLSARQEHITRPSPVRHPRHAGGAAAHTTGGGPSLLGRSVVLDIDLSAAPSVSGGPGEAAAAVKAAWLPARVGSLGWEPNAAGRPGPRMSDLSSVLDPARLAENSVRLNIKLMRWRALPELDVELLAETKCLLLGAGTLGCAVARCLMGWGIQHITFADNGRVAYSNPVRQSLFAFEDCKGGGRFKAEAAAAALSAVYPGARSSGHVLTIPMPGHPLTTPAEASRARRDAETLEELVSSHDVVFVLTDSRESRWLPTLLAAKHDKICVNAALGLDSFLVVRHGGSPDDGEGGETLKEDNGRKRQAEAPAVGAAASPSQMAEKVESGKPQASAASAAAASSPEARKPESEPTAPSCPPGTDATTVATAAAAASAAVRRATPSRLGCYFCTDVVAPENSSLNRTLDQQCTVTRPGLAPMAAATAVEMTVGLLHHPLRQRAPADDSAGRARGLGAAQAAAAAAAGQGGGHPLGALPHQVRGFIASFTTVTPSALAFDRCTACSKPVVAAHRSQGWGFVERACQSPSVLEEVSGLEEMRKGLDALDVDLDWGVGDEWEEEDDDNDDDDVDKKEA</sequence>
<dbReference type="SUPFAM" id="SSF69572">
    <property type="entry name" value="Activating enzymes of the ubiquitin-like proteins"/>
    <property type="match status" value="2"/>
</dbReference>
<dbReference type="Pfam" id="PF16420">
    <property type="entry name" value="ATG7_N"/>
    <property type="match status" value="1"/>
</dbReference>
<dbReference type="PANTHER" id="PTHR10953">
    <property type="entry name" value="UBIQUITIN-ACTIVATING ENZYME E1"/>
    <property type="match status" value="1"/>
</dbReference>
<feature type="compositionally biased region" description="Acidic residues" evidence="1">
    <location>
        <begin position="836"/>
        <end position="852"/>
    </location>
</feature>
<dbReference type="AlphaFoldDB" id="D7FNV8"/>
<dbReference type="Gene3D" id="3.40.50.720">
    <property type="entry name" value="NAD(P)-binding Rossmann-like Domain"/>
    <property type="match status" value="1"/>
</dbReference>
<dbReference type="InterPro" id="IPR000594">
    <property type="entry name" value="ThiF_NAD_FAD-bd"/>
</dbReference>
<dbReference type="GO" id="GO:0000422">
    <property type="term" value="P:autophagy of mitochondrion"/>
    <property type="evidence" value="ECO:0007669"/>
    <property type="project" value="TreeGrafter"/>
</dbReference>
<dbReference type="OMA" id="RQIWDAI"/>
<dbReference type="InterPro" id="IPR035985">
    <property type="entry name" value="Ubiquitin-activating_enz"/>
</dbReference>
<feature type="region of interest" description="Disordered" evidence="1">
    <location>
        <begin position="298"/>
        <end position="320"/>
    </location>
</feature>
<protein>
    <submittedName>
        <fullName evidence="4">Autophagy-related protein 7</fullName>
    </submittedName>
</protein>
<proteinExistence type="predicted"/>
<evidence type="ECO:0000259" key="2">
    <source>
        <dbReference type="Pfam" id="PF00899"/>
    </source>
</evidence>
<dbReference type="GO" id="GO:0034727">
    <property type="term" value="P:piecemeal microautophagy of the nucleus"/>
    <property type="evidence" value="ECO:0007669"/>
    <property type="project" value="TreeGrafter"/>
</dbReference>
<dbReference type="InParanoid" id="D7FNV8"/>
<dbReference type="OrthoDB" id="338614at2759"/>
<dbReference type="InterPro" id="IPR032197">
    <property type="entry name" value="Atg7_N"/>
</dbReference>
<name>D7FNV8_ECTSI</name>
<feature type="compositionally biased region" description="Low complexity" evidence="1">
    <location>
        <begin position="618"/>
        <end position="628"/>
    </location>
</feature>
<gene>
    <name evidence="4" type="primary">Atg7</name>
    <name evidence="4" type="ORF">Esi_0180_0053</name>
</gene>
<feature type="compositionally biased region" description="Basic and acidic residues" evidence="1">
    <location>
        <begin position="581"/>
        <end position="593"/>
    </location>
</feature>
<feature type="region of interest" description="Disordered" evidence="1">
    <location>
        <begin position="571"/>
        <end position="648"/>
    </location>
</feature>
<dbReference type="GO" id="GO:0032446">
    <property type="term" value="P:protein modification by small protein conjugation"/>
    <property type="evidence" value="ECO:0007669"/>
    <property type="project" value="TreeGrafter"/>
</dbReference>
<dbReference type="PANTHER" id="PTHR10953:SF3">
    <property type="entry name" value="UBIQUITIN-LIKE MODIFIER-ACTIVATING ENZYME ATG7"/>
    <property type="match status" value="1"/>
</dbReference>
<dbReference type="EMBL" id="FN649751">
    <property type="protein sequence ID" value="CBJ30234.1"/>
    <property type="molecule type" value="Genomic_DNA"/>
</dbReference>
<feature type="domain" description="Ubiquitin-like modifier-activating enzyme Atg7 N-terminal" evidence="3">
    <location>
        <begin position="11"/>
        <end position="383"/>
    </location>
</feature>
<dbReference type="EMBL" id="FN648292">
    <property type="protein sequence ID" value="CBJ30234.1"/>
    <property type="molecule type" value="Genomic_DNA"/>
</dbReference>
<organism evidence="4 5">
    <name type="scientific">Ectocarpus siliculosus</name>
    <name type="common">Brown alga</name>
    <name type="synonym">Conferva siliculosa</name>
    <dbReference type="NCBI Taxonomy" id="2880"/>
    <lineage>
        <taxon>Eukaryota</taxon>
        <taxon>Sar</taxon>
        <taxon>Stramenopiles</taxon>
        <taxon>Ochrophyta</taxon>
        <taxon>PX clade</taxon>
        <taxon>Phaeophyceae</taxon>
        <taxon>Ectocarpales</taxon>
        <taxon>Ectocarpaceae</taxon>
        <taxon>Ectocarpus</taxon>
    </lineage>
</organism>
<accession>D7FNV8</accession>
<dbReference type="InterPro" id="IPR045886">
    <property type="entry name" value="ThiF/MoeB/HesA"/>
</dbReference>
<dbReference type="GO" id="GO:0019778">
    <property type="term" value="F:Atg12 activating enzyme activity"/>
    <property type="evidence" value="ECO:0007669"/>
    <property type="project" value="TreeGrafter"/>
</dbReference>